<evidence type="ECO:0000313" key="3">
    <source>
        <dbReference type="Proteomes" id="UP000053317"/>
    </source>
</evidence>
<dbReference type="OrthoDB" id="20872at2759"/>
<dbReference type="PANTHER" id="PTHR42345">
    <property type="entry name" value="TPR_REGION DOMAIN-CONTAINING PROTEIN"/>
    <property type="match status" value="1"/>
</dbReference>
<organism evidence="2 3">
    <name type="scientific">Phaeomoniella chlamydospora</name>
    <name type="common">Phaeoacremonium chlamydosporum</name>
    <dbReference type="NCBI Taxonomy" id="158046"/>
    <lineage>
        <taxon>Eukaryota</taxon>
        <taxon>Fungi</taxon>
        <taxon>Dikarya</taxon>
        <taxon>Ascomycota</taxon>
        <taxon>Pezizomycotina</taxon>
        <taxon>Eurotiomycetes</taxon>
        <taxon>Chaetothyriomycetidae</taxon>
        <taxon>Phaeomoniellales</taxon>
        <taxon>Phaeomoniellaceae</taxon>
        <taxon>Phaeomoniella</taxon>
    </lineage>
</organism>
<dbReference type="PANTHER" id="PTHR42345:SF2">
    <property type="entry name" value="HELICASE-LIKE PROTEIN"/>
    <property type="match status" value="1"/>
</dbReference>
<dbReference type="Proteomes" id="UP000053317">
    <property type="component" value="Unassembled WGS sequence"/>
</dbReference>
<proteinExistence type="predicted"/>
<sequence length="981" mass="109574">MGFGNLRRSDADAGSTADPWNEPAQGQPKKRSGILRRFRAQSSKDSKPLGTKTDEDKGHPKTSSNPSDRAEPPKEPMVLSKKPFTVTSTKQLPDSPSRQTLAEVPAGVNKGKKIAPIDSHVAYSGLVRQDVRALFFGAPYFMLEKGRHGRFFPQTIFPWNKHLEIADLSDRRYLRHESFALATLHAHLPVPDEQSLSHGSLQPIPHRPNWKGAAFEVGVFEMPNMLGFEGALPGTVGMRHFLEMPLADELRETQEVYPDEHDQHDPSKDILSVTFTKALRTMSDAATHVGKHAPPMDRAELIRHGPRAYKRLGIRDLSMEDVIGRLGLISLMHDHVVADLRRPVDFAFYDGLFKQVLQPPETDDMKDIHPLKLEIATLVRILATRGAWFDLSVVEWRIKMGQILWQDLDPRVKGEKSGSREHDAQRKWFLIQLLLAIELMIRLDAVIKLGIAKHSPGIDVTPEDIHQFNHLRNRKTDWDIVMARRFLDYFRFQAAPPTEDDQPLRYETFPAGIRARLNRTFSNTSHSLYADDPWKLSLIPRRSQVQVEGLLHFAQCIRWPQLEELERVLAKKLGDSPEQAAAVLCGHTKPFMGPSVRSPSSSPISELSTSKSSFVLESPNSKKQGTSTWSPGSKVILTKATSTDIGSWVSRSWFTGTVLPGRAISHFLIATLLENDPNCALDKLGEEASLWGGFVLNGGSWWSKYCVVHRVLGSLDASSDSMGWLNLPKVIPLLDNGEPYANGWVDIVTLSCSPSHEKARLFDGHKISVESSPLGIGQGKVSSREFAMPVLLSHEQAARTKVSFKALRLQSTSQTSGDAKVAMVEFVFKNDRSEAETVVQRSFRLRFDVYFVCAHPCRLPHACYASASSRQNHQEEALHAHPVHQSYPYKVLGVEELLADYTEEKLAEENKGIVRVIDARGGRDKDAFARAWCAEIGRHALVAKVGKVCVSCSLREARALDITIIIRVGPLVGSSHDSDLQ</sequence>
<feature type="compositionally biased region" description="Polar residues" evidence="1">
    <location>
        <begin position="85"/>
        <end position="100"/>
    </location>
</feature>
<evidence type="ECO:0008006" key="4">
    <source>
        <dbReference type="Google" id="ProtNLM"/>
    </source>
</evidence>
<reference evidence="2 3" key="2">
    <citation type="submission" date="2015-05" db="EMBL/GenBank/DDBJ databases">
        <authorList>
            <person name="Morales-Cruz A."/>
            <person name="Amrine K.C."/>
            <person name="Cantu D."/>
        </authorList>
    </citation>
    <scope>NUCLEOTIDE SEQUENCE [LARGE SCALE GENOMIC DNA]</scope>
    <source>
        <strain evidence="2">UCRPC4</strain>
    </source>
</reference>
<dbReference type="EMBL" id="LCWF01000041">
    <property type="protein sequence ID" value="KKY25446.1"/>
    <property type="molecule type" value="Genomic_DNA"/>
</dbReference>
<protein>
    <recommendedName>
        <fullName evidence="4">Helicase-like protein</fullName>
    </recommendedName>
</protein>
<comment type="caution">
    <text evidence="2">The sequence shown here is derived from an EMBL/GenBank/DDBJ whole genome shotgun (WGS) entry which is preliminary data.</text>
</comment>
<evidence type="ECO:0000256" key="1">
    <source>
        <dbReference type="SAM" id="MobiDB-lite"/>
    </source>
</evidence>
<reference evidence="2 3" key="1">
    <citation type="submission" date="2015-05" db="EMBL/GenBank/DDBJ databases">
        <title>Distinctive expansion of gene families associated with plant cell wall degradation and secondary metabolism in the genomes of grapevine trunk pathogens.</title>
        <authorList>
            <person name="Lawrence D.P."/>
            <person name="Travadon R."/>
            <person name="Rolshausen P.E."/>
            <person name="Baumgartner K."/>
        </authorList>
    </citation>
    <scope>NUCLEOTIDE SEQUENCE [LARGE SCALE GENOMIC DNA]</scope>
    <source>
        <strain evidence="2">UCRPC4</strain>
    </source>
</reference>
<dbReference type="AlphaFoldDB" id="A0A0G2ETG8"/>
<accession>A0A0G2ETG8</accession>
<feature type="compositionally biased region" description="Basic residues" evidence="1">
    <location>
        <begin position="28"/>
        <end position="39"/>
    </location>
</feature>
<keyword evidence="3" id="KW-1185">Reference proteome</keyword>
<gene>
    <name evidence="2" type="ORF">UCRPC4_g01710</name>
</gene>
<feature type="region of interest" description="Disordered" evidence="1">
    <location>
        <begin position="1"/>
        <end position="102"/>
    </location>
</feature>
<evidence type="ECO:0000313" key="2">
    <source>
        <dbReference type="EMBL" id="KKY25446.1"/>
    </source>
</evidence>
<feature type="compositionally biased region" description="Basic and acidic residues" evidence="1">
    <location>
        <begin position="42"/>
        <end position="59"/>
    </location>
</feature>
<name>A0A0G2ETG8_PHACM</name>